<protein>
    <submittedName>
        <fullName evidence="2">Uncharacterized protein</fullName>
    </submittedName>
</protein>
<dbReference type="Proteomes" id="UP000250266">
    <property type="component" value="Unassembled WGS sequence"/>
</dbReference>
<evidence type="ECO:0000256" key="1">
    <source>
        <dbReference type="SAM" id="MobiDB-lite"/>
    </source>
</evidence>
<accession>A0A8E2DVW0</accession>
<feature type="compositionally biased region" description="Low complexity" evidence="1">
    <location>
        <begin position="1"/>
        <end position="12"/>
    </location>
</feature>
<dbReference type="AlphaFoldDB" id="A0A8E2DVW0"/>
<evidence type="ECO:0000313" key="3">
    <source>
        <dbReference type="Proteomes" id="UP000250266"/>
    </source>
</evidence>
<dbReference type="EMBL" id="KV746961">
    <property type="protein sequence ID" value="OCK72727.1"/>
    <property type="molecule type" value="Genomic_DNA"/>
</dbReference>
<evidence type="ECO:0000313" key="2">
    <source>
        <dbReference type="EMBL" id="OCK72727.1"/>
    </source>
</evidence>
<feature type="compositionally biased region" description="Gly residues" evidence="1">
    <location>
        <begin position="44"/>
        <end position="60"/>
    </location>
</feature>
<feature type="region of interest" description="Disordered" evidence="1">
    <location>
        <begin position="1"/>
        <end position="71"/>
    </location>
</feature>
<keyword evidence="3" id="KW-1185">Reference proteome</keyword>
<feature type="compositionally biased region" description="Polar residues" evidence="1">
    <location>
        <begin position="22"/>
        <end position="33"/>
    </location>
</feature>
<proteinExistence type="predicted"/>
<name>A0A8E2DVW0_9PEZI</name>
<gene>
    <name evidence="2" type="ORF">K432DRAFT_411834</name>
</gene>
<reference evidence="2 3" key="1">
    <citation type="journal article" date="2016" name="Nat. Commun.">
        <title>Ectomycorrhizal ecology is imprinted in the genome of the dominant symbiotic fungus Cenococcum geophilum.</title>
        <authorList>
            <consortium name="DOE Joint Genome Institute"/>
            <person name="Peter M."/>
            <person name="Kohler A."/>
            <person name="Ohm R.A."/>
            <person name="Kuo A."/>
            <person name="Krutzmann J."/>
            <person name="Morin E."/>
            <person name="Arend M."/>
            <person name="Barry K.W."/>
            <person name="Binder M."/>
            <person name="Choi C."/>
            <person name="Clum A."/>
            <person name="Copeland A."/>
            <person name="Grisel N."/>
            <person name="Haridas S."/>
            <person name="Kipfer T."/>
            <person name="LaButti K."/>
            <person name="Lindquist E."/>
            <person name="Lipzen A."/>
            <person name="Maire R."/>
            <person name="Meier B."/>
            <person name="Mihaltcheva S."/>
            <person name="Molinier V."/>
            <person name="Murat C."/>
            <person name="Poggeler S."/>
            <person name="Quandt C.A."/>
            <person name="Sperisen C."/>
            <person name="Tritt A."/>
            <person name="Tisserant E."/>
            <person name="Crous P.W."/>
            <person name="Henrissat B."/>
            <person name="Nehls U."/>
            <person name="Egli S."/>
            <person name="Spatafora J.W."/>
            <person name="Grigoriev I.V."/>
            <person name="Martin F.M."/>
        </authorList>
    </citation>
    <scope>NUCLEOTIDE SEQUENCE [LARGE SCALE GENOMIC DNA]</scope>
    <source>
        <strain evidence="2 3">CBS 459.81</strain>
    </source>
</reference>
<organism evidence="2 3">
    <name type="scientific">Lepidopterella palustris CBS 459.81</name>
    <dbReference type="NCBI Taxonomy" id="1314670"/>
    <lineage>
        <taxon>Eukaryota</taxon>
        <taxon>Fungi</taxon>
        <taxon>Dikarya</taxon>
        <taxon>Ascomycota</taxon>
        <taxon>Pezizomycotina</taxon>
        <taxon>Dothideomycetes</taxon>
        <taxon>Pleosporomycetidae</taxon>
        <taxon>Mytilinidiales</taxon>
        <taxon>Argynnaceae</taxon>
        <taxon>Lepidopterella</taxon>
    </lineage>
</organism>
<sequence length="99" mass="9955">MLRSTAGRLAAGVVGGGGAESSRLTASQSTPVSLPSALTELGGDTTGGRANGGVNGGDGNGDARAQRETAAARGWTWQETVKNFTEGLLGGYLMHTDFD</sequence>